<dbReference type="Gene3D" id="2.60.120.200">
    <property type="match status" value="6"/>
</dbReference>
<dbReference type="InterPro" id="IPR000742">
    <property type="entry name" value="EGF"/>
</dbReference>
<dbReference type="InterPro" id="IPR023415">
    <property type="entry name" value="LDLR_class-A_CS"/>
</dbReference>
<dbReference type="InterPro" id="IPR000998">
    <property type="entry name" value="MAM_dom"/>
</dbReference>
<sequence>MDDFSITPGTCPPTPNDCLVKCNKNGTCIPSSKVCDFNWDCPNGDDETICGYNCDFENSICNYTDPSAGDYKWKRQRGATPGSNTGPTFDHTTLSSSGWYMYVDAANGSIDDRAHLISPVFQQSSSTCELTFFYHMFGQNIGQLEVLSIEGIQMSRLWSLTGDQGNRWKKAVVKIGRLVKPFVILIDAKKTSNTYGDIAIDDILYSGCDLIQTNMTCTDEQFQCKRGGCVGISRLCDYTDDCGDMSDENNSTCSNTHTMEGCNFERDSCKVMEMPFNDLLWQRARGAQLTSFYAPQRDHTTNSLSGYYLYVDTTGQQGNQYSRLNSRSFESLDNCTVRLYYYVNGINPGMLSVIVRSENGGPYTYLWSTSKIIGFHWERQEVRIPKGALFELILEVKTLNGGGTNGFIAVDDLSFSSQCVGGTPSLPFGTQPNGTTTSPKPCTYRCDDGTCIGQEKVRLERCDFINDCRNGEDEVNCGPCDFEQSQCGWNDDSTGYYVWAKRKASAITLMPADLTTNLTNGSVMTVASGAGTYAGSSRLVSERIASTAASCEVMFGFYRNRDTDGTLALYLEGDTGSPTKLWAADSITGRFWRPITVSIGRRRTGFRLVFISTHVGSTSVASDISIDDVKLHDCQIAAPGSCEAIPDPFQCTINKNCISKDNLCDYSDDCGDNTDELECETYVEMCSFEVSTNKMCGWTDDYDADYQWKRLRGDDLFTDWYDFEWSIYGPDRDHTLGTSKGYFLFLETSAPHKPNDTARVISPVFAPTTDGSCQFRFWYHMYGVDINALNIYTRTTVGGPMTLRWSKSGSKGDEWLRAKVGLMSPESFEVLIEGVRGLSYEGEIGVDDTSFTPGCRLQSQVTLPPHSYSTTASPYCNSTHSHCEIGKQCIPKDQFCNFNIECTDQTDEKPCPQACVFDGKTLCLWENDRKAERRWEFGSGKTPSIDTGPNTDHTTLSTDGNYIYLETSDGITGHKARLISPLYRKSSKTCAFTFWYHMFGETVNTLNILIRAGTSDSLLWTLSGNQGNEWNAARVSLPQCASEFRIIVEGIRGTSYTGDIALDDFRFEDCYEKKPTSCGLLPGNAFTCNSGHCVPNSNKCDFGLDCCDGTDEDPNICYDYNRCDFEESLGMWEPTAETQLNWERYRVDSRPFQARPPYDHTKQSHLGHILQVRTNSTIARGTKALISTVMGIPSSGCTLRFWYYFKGDNGGTLSVYYRYAIGDVFQSLITLTDATAYCKTNETCRWERVQVQLDALKEPSEITIGVTTGPNQDSIMALDDITFTPQCAKYNGTRPIVTTRTTGSTTTTVHDPTATTRTQGPTVTISTQGPLDCSNYCLNGGICKPAQNTNNKPTCQCKPNYTGDRCDRKKPSKSNAGVIAGSIIGALVVIGIVAFVLLYVRPKLKRNEHTRLVEPLLTTTSIMNPAFESITGATNNDRSGTSDA</sequence>
<dbReference type="SUPFAM" id="SSF49899">
    <property type="entry name" value="Concanavalin A-like lectins/glucanases"/>
    <property type="match status" value="6"/>
</dbReference>
<feature type="disulfide bond" evidence="3">
    <location>
        <begin position="217"/>
        <end position="229"/>
    </location>
</feature>
<feature type="domain" description="MAM" evidence="7">
    <location>
        <begin position="52"/>
        <end position="210"/>
    </location>
</feature>
<dbReference type="PANTHER" id="PTHR23282:SF101">
    <property type="entry name" value="MAM DOMAIN-CONTAINING PROTEIN"/>
    <property type="match status" value="1"/>
</dbReference>
<feature type="disulfide bond" evidence="3">
    <location>
        <begin position="224"/>
        <end position="242"/>
    </location>
</feature>
<keyword evidence="10" id="KW-1185">Reference proteome</keyword>
<feature type="disulfide bond" evidence="3">
    <location>
        <begin position="35"/>
        <end position="50"/>
    </location>
</feature>
<dbReference type="InterPro" id="IPR051560">
    <property type="entry name" value="MAM_domain-containing"/>
</dbReference>
<dbReference type="SMART" id="SM00181">
    <property type="entry name" value="EGF"/>
    <property type="match status" value="1"/>
</dbReference>
<feature type="domain" description="MAM" evidence="7">
    <location>
        <begin position="260"/>
        <end position="421"/>
    </location>
</feature>
<proteinExistence type="predicted"/>
<feature type="compositionally biased region" description="Low complexity" evidence="4">
    <location>
        <begin position="1298"/>
        <end position="1318"/>
    </location>
</feature>
<feature type="transmembrane region" description="Helical" evidence="5">
    <location>
        <begin position="1376"/>
        <end position="1400"/>
    </location>
</feature>
<dbReference type="SUPFAM" id="SSF57196">
    <property type="entry name" value="EGF/Laminin"/>
    <property type="match status" value="1"/>
</dbReference>
<dbReference type="Pfam" id="PF00057">
    <property type="entry name" value="Ldl_recept_a"/>
    <property type="match status" value="1"/>
</dbReference>
<reference evidence="8" key="1">
    <citation type="submission" date="2021-02" db="EMBL/GenBank/DDBJ databases">
        <authorList>
            <person name="Nowell W R."/>
        </authorList>
    </citation>
    <scope>NUCLEOTIDE SEQUENCE</scope>
</reference>
<evidence type="ECO:0000313" key="10">
    <source>
        <dbReference type="Proteomes" id="UP000663829"/>
    </source>
</evidence>
<feature type="domain" description="EGF-like" evidence="6">
    <location>
        <begin position="1329"/>
        <end position="1367"/>
    </location>
</feature>
<dbReference type="CDD" id="cd00112">
    <property type="entry name" value="LDLa"/>
    <property type="match status" value="6"/>
</dbReference>
<dbReference type="SMART" id="SM00137">
    <property type="entry name" value="MAM"/>
    <property type="match status" value="6"/>
</dbReference>
<accession>A0A814K4K9</accession>
<feature type="disulfide bond" evidence="3">
    <location>
        <begin position="896"/>
        <end position="911"/>
    </location>
</feature>
<dbReference type="InterPro" id="IPR002172">
    <property type="entry name" value="LDrepeatLR_classA_rpt"/>
</dbReference>
<dbReference type="GO" id="GO:0016020">
    <property type="term" value="C:membrane"/>
    <property type="evidence" value="ECO:0007669"/>
    <property type="project" value="InterPro"/>
</dbReference>
<keyword evidence="5" id="KW-0472">Membrane</keyword>
<comment type="caution">
    <text evidence="8">The sequence shown here is derived from an EMBL/GenBank/DDBJ whole genome shotgun (WGS) entry which is preliminary data.</text>
</comment>
<dbReference type="Pfam" id="PF00008">
    <property type="entry name" value="EGF"/>
    <property type="match status" value="1"/>
</dbReference>
<name>A0A814K4K9_9BILA</name>
<feature type="disulfide bond" evidence="2">
    <location>
        <begin position="1357"/>
        <end position="1366"/>
    </location>
</feature>
<feature type="domain" description="MAM" evidence="7">
    <location>
        <begin position="1121"/>
        <end position="1289"/>
    </location>
</feature>
<feature type="disulfide bond" evidence="3">
    <location>
        <begin position="664"/>
        <end position="679"/>
    </location>
</feature>
<comment type="caution">
    <text evidence="2">Lacks conserved residue(s) required for the propagation of feature annotation.</text>
</comment>
<keyword evidence="1 2" id="KW-1015">Disulfide bond</keyword>
<organism evidence="8 10">
    <name type="scientific">Didymodactylos carnosus</name>
    <dbReference type="NCBI Taxonomy" id="1234261"/>
    <lineage>
        <taxon>Eukaryota</taxon>
        <taxon>Metazoa</taxon>
        <taxon>Spiralia</taxon>
        <taxon>Gnathifera</taxon>
        <taxon>Rotifera</taxon>
        <taxon>Eurotatoria</taxon>
        <taxon>Bdelloidea</taxon>
        <taxon>Philodinida</taxon>
        <taxon>Philodinidae</taxon>
        <taxon>Didymodactylos</taxon>
    </lineage>
</organism>
<dbReference type="OrthoDB" id="412155at2759"/>
<feature type="disulfide bond" evidence="2">
    <location>
        <begin position="1333"/>
        <end position="1343"/>
    </location>
</feature>
<feature type="region of interest" description="Disordered" evidence="4">
    <location>
        <begin position="1298"/>
        <end position="1321"/>
    </location>
</feature>
<dbReference type="PROSITE" id="PS01209">
    <property type="entry name" value="LDLRA_1"/>
    <property type="match status" value="4"/>
</dbReference>
<dbReference type="PROSITE" id="PS50026">
    <property type="entry name" value="EGF_3"/>
    <property type="match status" value="1"/>
</dbReference>
<feature type="domain" description="MAM" evidence="7">
    <location>
        <begin position="684"/>
        <end position="857"/>
    </location>
</feature>
<evidence type="ECO:0000256" key="5">
    <source>
        <dbReference type="SAM" id="Phobius"/>
    </source>
</evidence>
<evidence type="ECO:0000313" key="8">
    <source>
        <dbReference type="EMBL" id="CAF1046788.1"/>
    </source>
</evidence>
<feature type="disulfide bond" evidence="3">
    <location>
        <begin position="462"/>
        <end position="477"/>
    </location>
</feature>
<evidence type="ECO:0000256" key="1">
    <source>
        <dbReference type="ARBA" id="ARBA00023157"/>
    </source>
</evidence>
<feature type="domain" description="MAM" evidence="7">
    <location>
        <begin position="913"/>
        <end position="1072"/>
    </location>
</feature>
<dbReference type="InterPro" id="IPR036055">
    <property type="entry name" value="LDL_receptor-like_sf"/>
</dbReference>
<dbReference type="PROSITE" id="PS00022">
    <property type="entry name" value="EGF_1"/>
    <property type="match status" value="1"/>
</dbReference>
<dbReference type="Gene3D" id="4.10.400.10">
    <property type="entry name" value="Low-density Lipoprotein Receptor"/>
    <property type="match status" value="6"/>
</dbReference>
<evidence type="ECO:0000256" key="3">
    <source>
        <dbReference type="PROSITE-ProRule" id="PRU00124"/>
    </source>
</evidence>
<evidence type="ECO:0000313" key="9">
    <source>
        <dbReference type="EMBL" id="CAF3816574.1"/>
    </source>
</evidence>
<dbReference type="CDD" id="cd06263">
    <property type="entry name" value="MAM"/>
    <property type="match status" value="6"/>
</dbReference>
<dbReference type="PRINTS" id="PR00261">
    <property type="entry name" value="LDLRECEPTOR"/>
</dbReference>
<dbReference type="InterPro" id="IPR013320">
    <property type="entry name" value="ConA-like_dom_sf"/>
</dbReference>
<keyword evidence="5" id="KW-1133">Transmembrane helix</keyword>
<feature type="domain" description="MAM" evidence="7">
    <location>
        <begin position="478"/>
        <end position="644"/>
    </location>
</feature>
<keyword evidence="2" id="KW-0245">EGF-like domain</keyword>
<dbReference type="SMART" id="SM00192">
    <property type="entry name" value="LDLa"/>
    <property type="match status" value="6"/>
</dbReference>
<dbReference type="SUPFAM" id="SSF57424">
    <property type="entry name" value="LDL receptor-like module"/>
    <property type="match status" value="6"/>
</dbReference>
<dbReference type="Gene3D" id="2.10.25.10">
    <property type="entry name" value="Laminin"/>
    <property type="match status" value="1"/>
</dbReference>
<dbReference type="PANTHER" id="PTHR23282">
    <property type="entry name" value="APICAL ENDOSOMAL GLYCOPROTEIN PRECURSOR"/>
    <property type="match status" value="1"/>
</dbReference>
<dbReference type="Proteomes" id="UP000663829">
    <property type="component" value="Unassembled WGS sequence"/>
</dbReference>
<dbReference type="Proteomes" id="UP000681722">
    <property type="component" value="Unassembled WGS sequence"/>
</dbReference>
<dbReference type="PROSITE" id="PS50060">
    <property type="entry name" value="MAM_2"/>
    <property type="match status" value="6"/>
</dbReference>
<dbReference type="CDD" id="cd00054">
    <property type="entry name" value="EGF_CA"/>
    <property type="match status" value="1"/>
</dbReference>
<dbReference type="PROSITE" id="PS50068">
    <property type="entry name" value="LDLRA_2"/>
    <property type="match status" value="6"/>
</dbReference>
<gene>
    <name evidence="8" type="ORF">GPM918_LOCUS16070</name>
    <name evidence="9" type="ORF">SRO942_LOCUS16069</name>
</gene>
<evidence type="ECO:0000259" key="6">
    <source>
        <dbReference type="PROSITE" id="PS50026"/>
    </source>
</evidence>
<evidence type="ECO:0000256" key="4">
    <source>
        <dbReference type="SAM" id="MobiDB-lite"/>
    </source>
</evidence>
<dbReference type="EMBL" id="CAJNOQ010004150">
    <property type="protein sequence ID" value="CAF1046788.1"/>
    <property type="molecule type" value="Genomic_DNA"/>
</dbReference>
<keyword evidence="5" id="KW-0812">Transmembrane</keyword>
<evidence type="ECO:0000259" key="7">
    <source>
        <dbReference type="PROSITE" id="PS50060"/>
    </source>
</evidence>
<dbReference type="Pfam" id="PF00629">
    <property type="entry name" value="MAM"/>
    <property type="match status" value="6"/>
</dbReference>
<protein>
    <submittedName>
        <fullName evidence="8">Uncharacterized protein</fullName>
    </submittedName>
</protein>
<dbReference type="EMBL" id="CAJOBC010004149">
    <property type="protein sequence ID" value="CAF3816574.1"/>
    <property type="molecule type" value="Genomic_DNA"/>
</dbReference>
<evidence type="ECO:0000256" key="2">
    <source>
        <dbReference type="PROSITE-ProRule" id="PRU00076"/>
    </source>
</evidence>
<feature type="disulfide bond" evidence="3">
    <location>
        <begin position="1088"/>
        <end position="1106"/>
    </location>
</feature>